<dbReference type="Proteomes" id="UP000373449">
    <property type="component" value="Unassembled WGS sequence"/>
</dbReference>
<dbReference type="Proteomes" id="UP000224974">
    <property type="component" value="Unassembled WGS sequence"/>
</dbReference>
<dbReference type="EMBL" id="PDDX01000001">
    <property type="protein sequence ID" value="PHI32459.1"/>
    <property type="molecule type" value="Genomic_DNA"/>
</dbReference>
<gene>
    <name evidence="10" type="primary">mreD</name>
    <name evidence="10" type="ORF">CRN84_25685</name>
    <name evidence="11" type="ORF">NCTC12282_00346</name>
</gene>
<evidence type="ECO:0000256" key="5">
    <source>
        <dbReference type="ARBA" id="ARBA00022960"/>
    </source>
</evidence>
<name>A0A2C6D0K1_9GAMM</name>
<comment type="function">
    <text evidence="8">Involved in formation of the rod shape of the cell. May also contribute to regulation of formation of penicillin-binding proteins.</text>
</comment>
<evidence type="ECO:0000256" key="7">
    <source>
        <dbReference type="ARBA" id="ARBA00023136"/>
    </source>
</evidence>
<evidence type="ECO:0000256" key="6">
    <source>
        <dbReference type="ARBA" id="ARBA00022989"/>
    </source>
</evidence>
<feature type="transmembrane region" description="Helical" evidence="9">
    <location>
        <begin position="74"/>
        <end position="92"/>
    </location>
</feature>
<dbReference type="GO" id="GO:0008360">
    <property type="term" value="P:regulation of cell shape"/>
    <property type="evidence" value="ECO:0007669"/>
    <property type="project" value="UniProtKB-UniRule"/>
</dbReference>
<reference evidence="11 13" key="3">
    <citation type="submission" date="2019-03" db="EMBL/GenBank/DDBJ databases">
        <authorList>
            <consortium name="Pathogen Informatics"/>
        </authorList>
    </citation>
    <scope>NUCLEOTIDE SEQUENCE [LARGE SCALE GENOMIC DNA]</scope>
    <source>
        <strain evidence="11 13">NCTC12282</strain>
    </source>
</reference>
<comment type="similarity">
    <text evidence="2 8">Belongs to the MreD family.</text>
</comment>
<keyword evidence="12" id="KW-1185">Reference proteome</keyword>
<dbReference type="InterPro" id="IPR007227">
    <property type="entry name" value="Cell_shape_determining_MreD"/>
</dbReference>
<evidence type="ECO:0000256" key="8">
    <source>
        <dbReference type="PIRNR" id="PIRNR018472"/>
    </source>
</evidence>
<keyword evidence="7 8" id="KW-0472">Membrane</keyword>
<dbReference type="PIRSF" id="PIRSF018472">
    <property type="entry name" value="MreD_proteobac"/>
    <property type="match status" value="1"/>
</dbReference>
<keyword evidence="6 9" id="KW-1133">Transmembrane helix</keyword>
<feature type="transmembrane region" description="Helical" evidence="9">
    <location>
        <begin position="6"/>
        <end position="25"/>
    </location>
</feature>
<evidence type="ECO:0000256" key="9">
    <source>
        <dbReference type="SAM" id="Phobius"/>
    </source>
</evidence>
<evidence type="ECO:0000256" key="3">
    <source>
        <dbReference type="ARBA" id="ARBA00022475"/>
    </source>
</evidence>
<dbReference type="EMBL" id="CAADJA010000002">
    <property type="protein sequence ID" value="VFS45469.1"/>
    <property type="molecule type" value="Genomic_DNA"/>
</dbReference>
<dbReference type="STRING" id="1111728.GCA_000427805_04904"/>
<dbReference type="InterPro" id="IPR026034">
    <property type="entry name" value="MreD_proteobac"/>
</dbReference>
<evidence type="ECO:0000313" key="10">
    <source>
        <dbReference type="EMBL" id="PHI32459.1"/>
    </source>
</evidence>
<dbReference type="RefSeq" id="WP_029097018.1">
    <property type="nucleotide sequence ID" value="NZ_BRLG01000010.1"/>
</dbReference>
<protein>
    <recommendedName>
        <fullName evidence="8">Rod shape-determining protein MreD</fullName>
    </recommendedName>
</protein>
<keyword evidence="8" id="KW-0997">Cell inner membrane</keyword>
<feature type="transmembrane region" description="Helical" evidence="9">
    <location>
        <begin position="134"/>
        <end position="152"/>
    </location>
</feature>
<dbReference type="OrthoDB" id="6647425at2"/>
<sequence length="162" mass="18911">MSHYNSSGLWVIWLSFLIALVLQTMPWPDELYLFRPSWVTLMVIYWVMALPHRINVGTAFVLGLIWDLTLGSTLGVRGLSLGIIAYVVAFRCQLLRNMALWQQALVVVLLSLVMGVIVFWAEFMVRNVTFRPEIFWNSVTNGLLWPWIFLLMRKIRRRLAVR</sequence>
<evidence type="ECO:0000256" key="1">
    <source>
        <dbReference type="ARBA" id="ARBA00004651"/>
    </source>
</evidence>
<keyword evidence="5 8" id="KW-0133">Cell shape</keyword>
<reference evidence="10" key="1">
    <citation type="submission" date="2017-09" db="EMBL/GenBank/DDBJ databases">
        <title>FDA dAtabase for Regulatory Grade micrObial Sequences (FDA-ARGOS): Supporting development and validation of Infectious Disease Dx tests.</title>
        <authorList>
            <person name="Minogue T."/>
            <person name="Wolcott M."/>
            <person name="Wasieloski L."/>
            <person name="Aguilar W."/>
            <person name="Moore D."/>
            <person name="Tallon L.J."/>
            <person name="Sadzewicz L."/>
            <person name="Ott S."/>
            <person name="Zhao X."/>
            <person name="Nagaraj S."/>
            <person name="Vavikolanu K."/>
            <person name="Aluvathingal J."/>
            <person name="Nadendla S."/>
            <person name="Sichtig H."/>
        </authorList>
    </citation>
    <scope>NUCLEOTIDE SEQUENCE</scope>
    <source>
        <strain evidence="10">FDAARGOS_387</strain>
    </source>
</reference>
<comment type="subcellular location">
    <subcellularLocation>
        <location evidence="8">Cell inner membrane</location>
    </subcellularLocation>
    <subcellularLocation>
        <location evidence="1">Cell membrane</location>
        <topology evidence="1">Multi-pass membrane protein</topology>
    </subcellularLocation>
</comment>
<evidence type="ECO:0000256" key="4">
    <source>
        <dbReference type="ARBA" id="ARBA00022692"/>
    </source>
</evidence>
<organism evidence="10 12">
    <name type="scientific">Budvicia aquatica</name>
    <dbReference type="NCBI Taxonomy" id="82979"/>
    <lineage>
        <taxon>Bacteria</taxon>
        <taxon>Pseudomonadati</taxon>
        <taxon>Pseudomonadota</taxon>
        <taxon>Gammaproteobacteria</taxon>
        <taxon>Enterobacterales</taxon>
        <taxon>Budviciaceae</taxon>
        <taxon>Budvicia</taxon>
    </lineage>
</organism>
<feature type="transmembrane region" description="Helical" evidence="9">
    <location>
        <begin position="104"/>
        <end position="122"/>
    </location>
</feature>
<dbReference type="GO" id="GO:0005886">
    <property type="term" value="C:plasma membrane"/>
    <property type="evidence" value="ECO:0007669"/>
    <property type="project" value="UniProtKB-SubCell"/>
</dbReference>
<reference evidence="12" key="2">
    <citation type="submission" date="2017-09" db="EMBL/GenBank/DDBJ databases">
        <title>FDA dAtabase for Regulatory Grade micrObial Sequences (FDA-ARGOS): Supporting development and validation of Infectious Disease Dx tests.</title>
        <authorList>
            <person name="Minogue T."/>
            <person name="Wolcott M."/>
            <person name="Wasieloski L."/>
            <person name="Aguilar W."/>
            <person name="Moore D."/>
            <person name="Tallon L."/>
            <person name="Sadzewicz L."/>
            <person name="Ott S."/>
            <person name="Zhao X."/>
            <person name="Nagaraj S."/>
            <person name="Vavikolanu K."/>
            <person name="Aluvathingal J."/>
            <person name="Nadendla S."/>
            <person name="Sichtig H."/>
        </authorList>
    </citation>
    <scope>NUCLEOTIDE SEQUENCE [LARGE SCALE GENOMIC DNA]</scope>
    <source>
        <strain evidence="12">FDAARGOS_387</strain>
    </source>
</reference>
<evidence type="ECO:0000313" key="11">
    <source>
        <dbReference type="EMBL" id="VFS45469.1"/>
    </source>
</evidence>
<dbReference type="NCBIfam" id="TIGR03426">
    <property type="entry name" value="shape_MreD"/>
    <property type="match status" value="1"/>
</dbReference>
<dbReference type="PANTHER" id="PTHR37484">
    <property type="entry name" value="ROD SHAPE-DETERMINING PROTEIN MRED"/>
    <property type="match status" value="1"/>
</dbReference>
<proteinExistence type="inferred from homology"/>
<keyword evidence="3 8" id="KW-1003">Cell membrane</keyword>
<evidence type="ECO:0000256" key="2">
    <source>
        <dbReference type="ARBA" id="ARBA00007776"/>
    </source>
</evidence>
<evidence type="ECO:0000313" key="12">
    <source>
        <dbReference type="Proteomes" id="UP000224974"/>
    </source>
</evidence>
<dbReference type="NCBIfam" id="NF008282">
    <property type="entry name" value="PRK11060.1"/>
    <property type="match status" value="1"/>
</dbReference>
<evidence type="ECO:0000313" key="13">
    <source>
        <dbReference type="Proteomes" id="UP000373449"/>
    </source>
</evidence>
<accession>A0A2C6D0K1</accession>
<dbReference type="AlphaFoldDB" id="A0A2C6D0K1"/>
<dbReference type="PANTHER" id="PTHR37484:SF1">
    <property type="entry name" value="ROD SHAPE-DETERMINING PROTEIN MRED"/>
    <property type="match status" value="1"/>
</dbReference>
<dbReference type="Pfam" id="PF04093">
    <property type="entry name" value="MreD"/>
    <property type="match status" value="1"/>
</dbReference>
<keyword evidence="4 9" id="KW-0812">Transmembrane</keyword>